<evidence type="ECO:0000256" key="10">
    <source>
        <dbReference type="ARBA" id="ARBA00022741"/>
    </source>
</evidence>
<dbReference type="NCBIfam" id="NF002528">
    <property type="entry name" value="PRK01966.1-4"/>
    <property type="match status" value="1"/>
</dbReference>
<evidence type="ECO:0000256" key="22">
    <source>
        <dbReference type="HAMAP-Rule" id="MF_00047"/>
    </source>
</evidence>
<feature type="binding site" evidence="25">
    <location>
        <position position="310"/>
    </location>
    <ligand>
        <name>Mg(2+)</name>
        <dbReference type="ChEBI" id="CHEBI:18420"/>
        <label>2</label>
    </ligand>
</feature>
<evidence type="ECO:0000256" key="13">
    <source>
        <dbReference type="ARBA" id="ARBA00022960"/>
    </source>
</evidence>
<comment type="similarity">
    <text evidence="5 22">Belongs to the D-alanine--D-alanine ligase family.</text>
</comment>
<feature type="active site" evidence="23">
    <location>
        <position position="319"/>
    </location>
</feature>
<feature type="binding site" evidence="24">
    <location>
        <begin position="175"/>
        <end position="177"/>
    </location>
    <ligand>
        <name>ATP</name>
        <dbReference type="ChEBI" id="CHEBI:30616"/>
    </ligand>
</feature>
<dbReference type="GO" id="GO:0005524">
    <property type="term" value="F:ATP binding"/>
    <property type="evidence" value="ECO:0007669"/>
    <property type="project" value="UniProtKB-UniRule"/>
</dbReference>
<keyword evidence="8 22" id="KW-0436">Ligase</keyword>
<evidence type="ECO:0000256" key="8">
    <source>
        <dbReference type="ARBA" id="ARBA00022598"/>
    </source>
</evidence>
<feature type="domain" description="ATP-grasp" evidence="27">
    <location>
        <begin position="137"/>
        <end position="341"/>
    </location>
</feature>
<evidence type="ECO:0000256" key="19">
    <source>
        <dbReference type="ARBA" id="ARBA00068427"/>
    </source>
</evidence>
<evidence type="ECO:0000256" key="17">
    <source>
        <dbReference type="ARBA" id="ARBA00047614"/>
    </source>
</evidence>
<accession>A0A1T5BAS6</accession>
<evidence type="ECO:0000256" key="6">
    <source>
        <dbReference type="ARBA" id="ARBA00012216"/>
    </source>
</evidence>
<keyword evidence="15 25" id="KW-0464">Manganese</keyword>
<dbReference type="GO" id="GO:0005829">
    <property type="term" value="C:cytosol"/>
    <property type="evidence" value="ECO:0007669"/>
    <property type="project" value="TreeGrafter"/>
</dbReference>
<dbReference type="Pfam" id="PF07478">
    <property type="entry name" value="Dala_Dala_lig_C"/>
    <property type="match status" value="1"/>
</dbReference>
<keyword evidence="13 22" id="KW-0133">Cell shape</keyword>
<dbReference type="FunFam" id="3.30.1490.20:FF:000007">
    <property type="entry name" value="D-alanine--D-alanine ligase"/>
    <property type="match status" value="1"/>
</dbReference>
<dbReference type="EC" id="6.3.2.4" evidence="6 22"/>
<comment type="catalytic activity">
    <reaction evidence="17 22">
        <text>2 D-alanine + ATP = D-alanyl-D-alanine + ADP + phosphate + H(+)</text>
        <dbReference type="Rhea" id="RHEA:11224"/>
        <dbReference type="ChEBI" id="CHEBI:15378"/>
        <dbReference type="ChEBI" id="CHEBI:30616"/>
        <dbReference type="ChEBI" id="CHEBI:43474"/>
        <dbReference type="ChEBI" id="CHEBI:57416"/>
        <dbReference type="ChEBI" id="CHEBI:57822"/>
        <dbReference type="ChEBI" id="CHEBI:456216"/>
        <dbReference type="EC" id="6.3.2.4"/>
    </reaction>
</comment>
<dbReference type="PROSITE" id="PS50975">
    <property type="entry name" value="ATP_GRASP"/>
    <property type="match status" value="1"/>
</dbReference>
<reference evidence="29" key="1">
    <citation type="submission" date="2017-02" db="EMBL/GenBank/DDBJ databases">
        <authorList>
            <person name="Varghese N."/>
            <person name="Submissions S."/>
        </authorList>
    </citation>
    <scope>NUCLEOTIDE SEQUENCE [LARGE SCALE GENOMIC DNA]</scope>
    <source>
        <strain evidence="29">ATCC 35199</strain>
    </source>
</reference>
<keyword evidence="11 26" id="KW-0067">ATP-binding</keyword>
<evidence type="ECO:0000256" key="16">
    <source>
        <dbReference type="ARBA" id="ARBA00023316"/>
    </source>
</evidence>
<dbReference type="PIRSF" id="PIRSF039102">
    <property type="entry name" value="Ddl/VanB"/>
    <property type="match status" value="1"/>
</dbReference>
<dbReference type="InterPro" id="IPR013815">
    <property type="entry name" value="ATP_grasp_subdomain_1"/>
</dbReference>
<protein>
    <recommendedName>
        <fullName evidence="19 22">D-alanine--D-alanine ligase</fullName>
        <ecNumber evidence="6 22">6.3.2.4</ecNumber>
    </recommendedName>
    <alternativeName>
        <fullName evidence="21 22">D-Ala-D-Ala ligase</fullName>
    </alternativeName>
    <alternativeName>
        <fullName evidence="20 22">D-alanylalanine synthetase</fullName>
    </alternativeName>
</protein>
<dbReference type="AlphaFoldDB" id="A0A1T5BAS6"/>
<evidence type="ECO:0000256" key="4">
    <source>
        <dbReference type="ARBA" id="ARBA00004752"/>
    </source>
</evidence>
<evidence type="ECO:0000256" key="20">
    <source>
        <dbReference type="ARBA" id="ARBA00076288"/>
    </source>
</evidence>
<evidence type="ECO:0000256" key="25">
    <source>
        <dbReference type="PIRSR" id="PIRSR039102-3"/>
    </source>
</evidence>
<dbReference type="Proteomes" id="UP000243406">
    <property type="component" value="Unassembled WGS sequence"/>
</dbReference>
<evidence type="ECO:0000256" key="14">
    <source>
        <dbReference type="ARBA" id="ARBA00022984"/>
    </source>
</evidence>
<dbReference type="EMBL" id="FUYN01000003">
    <property type="protein sequence ID" value="SKB44167.1"/>
    <property type="molecule type" value="Genomic_DNA"/>
</dbReference>
<comment type="cofactor">
    <cofactor evidence="25">
        <name>Mg(2+)</name>
        <dbReference type="ChEBI" id="CHEBI:18420"/>
    </cofactor>
    <cofactor evidence="25">
        <name>Mn(2+)</name>
        <dbReference type="ChEBI" id="CHEBI:29035"/>
    </cofactor>
    <text evidence="25">Binds 2 magnesium or manganese ions per subunit.</text>
</comment>
<evidence type="ECO:0000256" key="26">
    <source>
        <dbReference type="PROSITE-ProRule" id="PRU00409"/>
    </source>
</evidence>
<dbReference type="SUPFAM" id="SSF52440">
    <property type="entry name" value="PreATP-grasp domain"/>
    <property type="match status" value="1"/>
</dbReference>
<gene>
    <name evidence="22" type="primary">ddl</name>
    <name evidence="28" type="ORF">SAMN02745120_1472</name>
</gene>
<feature type="active site" evidence="23">
    <location>
        <position position="13"/>
    </location>
</feature>
<feature type="binding site" evidence="24">
    <location>
        <position position="133"/>
    </location>
    <ligand>
        <name>ATP</name>
        <dbReference type="ChEBI" id="CHEBI:30616"/>
    </ligand>
</feature>
<dbReference type="NCBIfam" id="NF002378">
    <property type="entry name" value="PRK01372.1"/>
    <property type="match status" value="1"/>
</dbReference>
<dbReference type="PROSITE" id="PS00843">
    <property type="entry name" value="DALA_DALA_LIGASE_1"/>
    <property type="match status" value="1"/>
</dbReference>
<feature type="binding site" evidence="25">
    <location>
        <position position="308"/>
    </location>
    <ligand>
        <name>Mg(2+)</name>
        <dbReference type="ChEBI" id="CHEBI:18420"/>
        <label>1</label>
    </ligand>
</feature>
<keyword evidence="9 25" id="KW-0479">Metal-binding</keyword>
<dbReference type="PANTHER" id="PTHR23132:SF25">
    <property type="entry name" value="D-ALANINE--D-ALANINE LIGASE A"/>
    <property type="match status" value="1"/>
</dbReference>
<dbReference type="GO" id="GO:0008360">
    <property type="term" value="P:regulation of cell shape"/>
    <property type="evidence" value="ECO:0007669"/>
    <property type="project" value="UniProtKB-KW"/>
</dbReference>
<dbReference type="NCBIfam" id="TIGR01205">
    <property type="entry name" value="D_ala_D_alaTIGR"/>
    <property type="match status" value="1"/>
</dbReference>
<dbReference type="HAMAP" id="MF_00047">
    <property type="entry name" value="Dala_Dala_lig"/>
    <property type="match status" value="1"/>
</dbReference>
<organism evidence="28 29">
    <name type="scientific">Acetoanaerobium noterae</name>
    <dbReference type="NCBI Taxonomy" id="745369"/>
    <lineage>
        <taxon>Bacteria</taxon>
        <taxon>Bacillati</taxon>
        <taxon>Bacillota</taxon>
        <taxon>Clostridia</taxon>
        <taxon>Peptostreptococcales</taxon>
        <taxon>Filifactoraceae</taxon>
        <taxon>Acetoanaerobium</taxon>
    </lineage>
</organism>
<dbReference type="InterPro" id="IPR000291">
    <property type="entry name" value="D-Ala_lig_Van_CS"/>
</dbReference>
<keyword evidence="10 24" id="KW-0547">Nucleotide-binding</keyword>
<dbReference type="GO" id="GO:0008716">
    <property type="term" value="F:D-alanine-D-alanine ligase activity"/>
    <property type="evidence" value="ECO:0007669"/>
    <property type="project" value="UniProtKB-UniRule"/>
</dbReference>
<keyword evidence="14 22" id="KW-0573">Peptidoglycan synthesis</keyword>
<evidence type="ECO:0000259" key="27">
    <source>
        <dbReference type="PROSITE" id="PS50975"/>
    </source>
</evidence>
<evidence type="ECO:0000256" key="24">
    <source>
        <dbReference type="PIRSR" id="PIRSR039102-2"/>
    </source>
</evidence>
<dbReference type="InterPro" id="IPR011095">
    <property type="entry name" value="Dala_Dala_lig_C"/>
</dbReference>
<dbReference type="InterPro" id="IPR005905">
    <property type="entry name" value="D_ala_D_ala"/>
</dbReference>
<keyword evidence="7 22" id="KW-0963">Cytoplasm</keyword>
<keyword evidence="12 25" id="KW-0460">Magnesium</keyword>
<evidence type="ECO:0000313" key="29">
    <source>
        <dbReference type="Proteomes" id="UP000243406"/>
    </source>
</evidence>
<sequence length="356" mass="40017">MNIGLIFGGKSAEYEVSLQSAMHIYKRLNKDVHNVYLIGMDRDGFMHYFDGSIEEVSDGSWFDKKTSAEVILYSNKKKPGIYDNDKVIAELELVFPVLHGPYGEDGKLQGLLELSGIPYVGCSVLASANGMDKDMAKKIFSYEGINQVPHITCYSYEQAQEIVSRAEANLGYPCFIKPANMGSSVGISKAKDKQQLVLAMQKAFEYDHKIIIEKGVNAREIEVAVLGNCDNIRISVAGEIIPSDEFYDYDAKYKSNASQLIIPADLSFEADRQIQDMAYRAYKGLNAEGLCRIDFFVDKDTQKVYLNEVNSMPGFTSISMYPKLWENSGVSYENLLEELIDLAIQRHKRDSSKKNM</sequence>
<evidence type="ECO:0000313" key="28">
    <source>
        <dbReference type="EMBL" id="SKB44167.1"/>
    </source>
</evidence>
<evidence type="ECO:0000256" key="2">
    <source>
        <dbReference type="ARBA" id="ARBA00003921"/>
    </source>
</evidence>
<feature type="active site" evidence="23">
    <location>
        <position position="183"/>
    </location>
</feature>
<proteinExistence type="inferred from homology"/>
<dbReference type="UniPathway" id="UPA00219"/>
<evidence type="ECO:0000256" key="15">
    <source>
        <dbReference type="ARBA" id="ARBA00023211"/>
    </source>
</evidence>
<dbReference type="PANTHER" id="PTHR23132">
    <property type="entry name" value="D-ALANINE--D-ALANINE LIGASE"/>
    <property type="match status" value="1"/>
</dbReference>
<evidence type="ECO:0000256" key="11">
    <source>
        <dbReference type="ARBA" id="ARBA00022840"/>
    </source>
</evidence>
<name>A0A1T5BAS6_9FIRM</name>
<feature type="binding site" evidence="25">
    <location>
        <position position="308"/>
    </location>
    <ligand>
        <name>Mg(2+)</name>
        <dbReference type="ChEBI" id="CHEBI:18420"/>
        <label>2</label>
    </ligand>
</feature>
<evidence type="ECO:0000256" key="9">
    <source>
        <dbReference type="ARBA" id="ARBA00022723"/>
    </source>
</evidence>
<comment type="cofactor">
    <cofactor evidence="1">
        <name>Mn(2+)</name>
        <dbReference type="ChEBI" id="CHEBI:29035"/>
    </cofactor>
</comment>
<dbReference type="InterPro" id="IPR011761">
    <property type="entry name" value="ATP-grasp"/>
</dbReference>
<dbReference type="FunFam" id="3.30.470.20:FF:000008">
    <property type="entry name" value="D-alanine--D-alanine ligase"/>
    <property type="match status" value="1"/>
</dbReference>
<evidence type="ECO:0000256" key="21">
    <source>
        <dbReference type="ARBA" id="ARBA00077154"/>
    </source>
</evidence>
<keyword evidence="29" id="KW-1185">Reference proteome</keyword>
<dbReference type="SUPFAM" id="SSF56059">
    <property type="entry name" value="Glutathione synthetase ATP-binding domain-like"/>
    <property type="match status" value="1"/>
</dbReference>
<dbReference type="PROSITE" id="PS00844">
    <property type="entry name" value="DALA_DALA_LIGASE_2"/>
    <property type="match status" value="1"/>
</dbReference>
<evidence type="ECO:0000256" key="5">
    <source>
        <dbReference type="ARBA" id="ARBA00010871"/>
    </source>
</evidence>
<keyword evidence="16 22" id="KW-0961">Cell wall biogenesis/degradation</keyword>
<feature type="binding site" evidence="24">
    <location>
        <begin position="307"/>
        <end position="308"/>
    </location>
    <ligand>
        <name>ATP</name>
        <dbReference type="ChEBI" id="CHEBI:30616"/>
    </ligand>
</feature>
<comment type="pathway">
    <text evidence="18">Glycan biosynthesis.</text>
</comment>
<feature type="binding site" evidence="24">
    <location>
        <begin position="213"/>
        <end position="220"/>
    </location>
    <ligand>
        <name>ATP</name>
        <dbReference type="ChEBI" id="CHEBI:30616"/>
    </ligand>
</feature>
<feature type="binding site" evidence="25">
    <location>
        <position position="294"/>
    </location>
    <ligand>
        <name>Mg(2+)</name>
        <dbReference type="ChEBI" id="CHEBI:18420"/>
        <label>1</label>
    </ligand>
</feature>
<comment type="subcellular location">
    <subcellularLocation>
        <location evidence="3 22">Cytoplasm</location>
    </subcellularLocation>
</comment>
<evidence type="ECO:0000256" key="3">
    <source>
        <dbReference type="ARBA" id="ARBA00004496"/>
    </source>
</evidence>
<dbReference type="GO" id="GO:0071555">
    <property type="term" value="P:cell wall organization"/>
    <property type="evidence" value="ECO:0007669"/>
    <property type="project" value="UniProtKB-KW"/>
</dbReference>
<evidence type="ECO:0000256" key="12">
    <source>
        <dbReference type="ARBA" id="ARBA00022842"/>
    </source>
</evidence>
<evidence type="ECO:0000256" key="18">
    <source>
        <dbReference type="ARBA" id="ARBA00060592"/>
    </source>
</evidence>
<dbReference type="RefSeq" id="WP_079589358.1">
    <property type="nucleotide sequence ID" value="NZ_FUYN01000003.1"/>
</dbReference>
<comment type="pathway">
    <text evidence="4 22">Cell wall biogenesis; peptidoglycan biosynthesis.</text>
</comment>
<evidence type="ECO:0000256" key="23">
    <source>
        <dbReference type="PIRSR" id="PIRSR039102-1"/>
    </source>
</evidence>
<comment type="function">
    <text evidence="2 22">Cell wall formation.</text>
</comment>
<dbReference type="Gene3D" id="3.30.470.20">
    <property type="entry name" value="ATP-grasp fold, B domain"/>
    <property type="match status" value="1"/>
</dbReference>
<evidence type="ECO:0000256" key="7">
    <source>
        <dbReference type="ARBA" id="ARBA00022490"/>
    </source>
</evidence>
<dbReference type="Gene3D" id="3.30.1490.20">
    <property type="entry name" value="ATP-grasp fold, A domain"/>
    <property type="match status" value="1"/>
</dbReference>
<dbReference type="InterPro" id="IPR016185">
    <property type="entry name" value="PreATP-grasp_dom_sf"/>
</dbReference>
<dbReference type="InterPro" id="IPR011127">
    <property type="entry name" value="Dala_Dala_lig_N"/>
</dbReference>
<dbReference type="Gene3D" id="3.40.50.20">
    <property type="match status" value="1"/>
</dbReference>
<evidence type="ECO:0000256" key="1">
    <source>
        <dbReference type="ARBA" id="ARBA00001936"/>
    </source>
</evidence>
<dbReference type="GO" id="GO:0046872">
    <property type="term" value="F:metal ion binding"/>
    <property type="evidence" value="ECO:0007669"/>
    <property type="project" value="UniProtKB-KW"/>
</dbReference>
<dbReference type="GO" id="GO:0009252">
    <property type="term" value="P:peptidoglycan biosynthetic process"/>
    <property type="evidence" value="ECO:0007669"/>
    <property type="project" value="UniProtKB-UniRule"/>
</dbReference>
<feature type="binding site" evidence="24">
    <location>
        <begin position="183"/>
        <end position="184"/>
    </location>
    <ligand>
        <name>ATP</name>
        <dbReference type="ChEBI" id="CHEBI:30616"/>
    </ligand>
</feature>
<dbReference type="Pfam" id="PF01820">
    <property type="entry name" value="Dala_Dala_lig_N"/>
    <property type="match status" value="1"/>
</dbReference>